<feature type="transmembrane region" description="Helical" evidence="1">
    <location>
        <begin position="44"/>
        <end position="66"/>
    </location>
</feature>
<accession>A0A7S4QT92</accession>
<dbReference type="EMBL" id="HBNR01036809">
    <property type="protein sequence ID" value="CAE4593283.1"/>
    <property type="molecule type" value="Transcribed_RNA"/>
</dbReference>
<feature type="transmembrane region" description="Helical" evidence="1">
    <location>
        <begin position="357"/>
        <end position="383"/>
    </location>
</feature>
<keyword evidence="1" id="KW-1133">Transmembrane helix</keyword>
<feature type="transmembrane region" description="Helical" evidence="1">
    <location>
        <begin position="318"/>
        <end position="337"/>
    </location>
</feature>
<evidence type="ECO:0000256" key="1">
    <source>
        <dbReference type="SAM" id="Phobius"/>
    </source>
</evidence>
<keyword evidence="1" id="KW-0472">Membrane</keyword>
<sequence length="444" mass="47724">MAQALPAVHGQEARVGGRERLAACAGVGRMRCRVGPRGVCTAGLALATPCCSVASVVCAIVLRIYLGRLQTNMVGDPEKETLDECMRDFEGLPVSNQQYIDNHRRCIEELAALDHLHRLPRVRLTVDERICGQADLCTGGDPGRCGDKGAYGSIDYEAGDVTKCYDLISAFKAELTQRRRVALLDQVEQQCTRSDRWDGYAHEVRLRYCMWKHLQFGACINELRANCPEDTSCCPATQNHLGADSRSRRPNVYTCRKSPTVGLYCQHVNDRAPGNATGDGRGEPCSSVTCPSFDWCLDLVDVPGLCLGSVCQDYQRSLNYSVILIILACISLALDIAELVNLGVLHPAPELKTACNAFAAVFKLLGLVLCVAGGIGELVDAAIEKACFNEEGNHSATVARSGSTAFLFAICLAAVGSTCLAPLSARVGGHLTGPSYAKVQPVDA</sequence>
<protein>
    <submittedName>
        <fullName evidence="2">Uncharacterized protein</fullName>
    </submittedName>
</protein>
<dbReference type="AlphaFoldDB" id="A0A7S4QT92"/>
<keyword evidence="1" id="KW-0812">Transmembrane</keyword>
<name>A0A7S4QT92_9DINO</name>
<feature type="transmembrane region" description="Helical" evidence="1">
    <location>
        <begin position="404"/>
        <end position="425"/>
    </location>
</feature>
<proteinExistence type="predicted"/>
<evidence type="ECO:0000313" key="2">
    <source>
        <dbReference type="EMBL" id="CAE4593283.1"/>
    </source>
</evidence>
<organism evidence="2">
    <name type="scientific">Alexandrium monilatum</name>
    <dbReference type="NCBI Taxonomy" id="311494"/>
    <lineage>
        <taxon>Eukaryota</taxon>
        <taxon>Sar</taxon>
        <taxon>Alveolata</taxon>
        <taxon>Dinophyceae</taxon>
        <taxon>Gonyaulacales</taxon>
        <taxon>Pyrocystaceae</taxon>
        <taxon>Alexandrium</taxon>
    </lineage>
</organism>
<reference evidence="2" key="1">
    <citation type="submission" date="2021-01" db="EMBL/GenBank/DDBJ databases">
        <authorList>
            <person name="Corre E."/>
            <person name="Pelletier E."/>
            <person name="Niang G."/>
            <person name="Scheremetjew M."/>
            <person name="Finn R."/>
            <person name="Kale V."/>
            <person name="Holt S."/>
            <person name="Cochrane G."/>
            <person name="Meng A."/>
            <person name="Brown T."/>
            <person name="Cohen L."/>
        </authorList>
    </citation>
    <scope>NUCLEOTIDE SEQUENCE</scope>
    <source>
        <strain evidence="2">CCMP3105</strain>
    </source>
</reference>
<gene>
    <name evidence="2" type="ORF">AMON00008_LOCUS25349</name>
</gene>